<evidence type="ECO:0000313" key="2">
    <source>
        <dbReference type="WBParaSite" id="maker-uti_cns_0011051-snap-gene-0.6-mRNA-1"/>
    </source>
</evidence>
<dbReference type="WBParaSite" id="maker-uti_cns_0011051-snap-gene-0.6-mRNA-1">
    <property type="protein sequence ID" value="maker-uti_cns_0011051-snap-gene-0.6-mRNA-1"/>
    <property type="gene ID" value="maker-uti_cns_0011051-snap-gene-0.6"/>
</dbReference>
<organism evidence="1 2">
    <name type="scientific">Macrostomum lignano</name>
    <dbReference type="NCBI Taxonomy" id="282301"/>
    <lineage>
        <taxon>Eukaryota</taxon>
        <taxon>Metazoa</taxon>
        <taxon>Spiralia</taxon>
        <taxon>Lophotrochozoa</taxon>
        <taxon>Platyhelminthes</taxon>
        <taxon>Rhabditophora</taxon>
        <taxon>Macrostomorpha</taxon>
        <taxon>Macrostomida</taxon>
        <taxon>Macrostomidae</taxon>
        <taxon>Macrostomum</taxon>
    </lineage>
</organism>
<dbReference type="SUPFAM" id="SSF48439">
    <property type="entry name" value="Protein prenylyltransferase"/>
    <property type="match status" value="1"/>
</dbReference>
<keyword evidence="1" id="KW-1185">Reference proteome</keyword>
<dbReference type="AlphaFoldDB" id="A0A1I8I9V6"/>
<dbReference type="Gene3D" id="1.25.40.120">
    <property type="entry name" value="Protein prenylyltransferase"/>
    <property type="match status" value="1"/>
</dbReference>
<protein>
    <submittedName>
        <fullName evidence="2">Anaphase-promoting complex subunit 1</fullName>
    </submittedName>
</protein>
<proteinExistence type="predicted"/>
<dbReference type="Proteomes" id="UP000095280">
    <property type="component" value="Unplaced"/>
</dbReference>
<name>A0A1I8I9V6_9PLAT</name>
<evidence type="ECO:0000313" key="1">
    <source>
        <dbReference type="Proteomes" id="UP000095280"/>
    </source>
</evidence>
<reference evidence="2" key="1">
    <citation type="submission" date="2016-11" db="UniProtKB">
        <authorList>
            <consortium name="WormBaseParasite"/>
        </authorList>
    </citation>
    <scope>IDENTIFICATION</scope>
</reference>
<sequence length="157" mass="17834">ILFQSVRIDIAEFLDWFSRHLPVATTCEFLPHHSEHTAAVAEPPAYACIDGHMGICSCVAKATMRLAYFSADGNDQIRARLPNHLRMDVQDERTLLDVLLLINTEVATLWNIRRCHYDQLTASDASLLSKAEIESELNYVKLCLSVRPKSQTVFVYR</sequence>
<accession>A0A1I8I9V6</accession>